<evidence type="ECO:0000313" key="1">
    <source>
        <dbReference type="EMBL" id="AKO61050.1"/>
    </source>
</evidence>
<organism evidence="1 2">
    <name type="scientific">Pseudoalteromonas phage H101</name>
    <dbReference type="NCBI Taxonomy" id="1654919"/>
    <lineage>
        <taxon>Viruses</taxon>
        <taxon>Duplodnaviria</taxon>
        <taxon>Heunggongvirae</taxon>
        <taxon>Uroviricota</taxon>
        <taxon>Caudoviricetes</taxon>
        <taxon>Shandongvirus</taxon>
        <taxon>Shandongvirus H101</taxon>
    </lineage>
</organism>
<evidence type="ECO:0000313" key="2">
    <source>
        <dbReference type="Proteomes" id="UP000202763"/>
    </source>
</evidence>
<dbReference type="Proteomes" id="UP000202763">
    <property type="component" value="Segment"/>
</dbReference>
<protein>
    <submittedName>
        <fullName evidence="1">Uncharacterized protein</fullName>
    </submittedName>
</protein>
<keyword evidence="2" id="KW-1185">Reference proteome</keyword>
<reference evidence="1 2" key="1">
    <citation type="submission" date="2015-05" db="EMBL/GenBank/DDBJ databases">
        <authorList>
            <person name="Wang D.B."/>
            <person name="Wang M."/>
        </authorList>
    </citation>
    <scope>NUCLEOTIDE SEQUENCE [LARGE SCALE GENOMIC DNA]</scope>
</reference>
<dbReference type="KEGG" id="vg:26796644"/>
<dbReference type="EMBL" id="KR534323">
    <property type="protein sequence ID" value="AKO61050.1"/>
    <property type="molecule type" value="Genomic_DNA"/>
</dbReference>
<dbReference type="GeneID" id="26796644"/>
<accession>A0A0H4J293</accession>
<name>A0A0H4J293_9CAUD</name>
<dbReference type="RefSeq" id="YP_009225583.1">
    <property type="nucleotide sequence ID" value="NC_029094.1"/>
</dbReference>
<proteinExistence type="predicted"/>
<sequence>MERCEQFKQGELAYRNQESYKANSSAAWINGYTEEERLSSCGFSNYPWNRSGVVASSQYGGKDNFIHTRQNTVRNGD</sequence>